<evidence type="ECO:0000313" key="2">
    <source>
        <dbReference type="EMBL" id="TNC20604.1"/>
    </source>
</evidence>
<gene>
    <name evidence="2" type="ORF">FG385_30785</name>
</gene>
<organism evidence="2 3">
    <name type="scientific">Amycolatopsis alkalitolerans</name>
    <dbReference type="NCBI Taxonomy" id="2547244"/>
    <lineage>
        <taxon>Bacteria</taxon>
        <taxon>Bacillati</taxon>
        <taxon>Actinomycetota</taxon>
        <taxon>Actinomycetes</taxon>
        <taxon>Pseudonocardiales</taxon>
        <taxon>Pseudonocardiaceae</taxon>
        <taxon>Amycolatopsis</taxon>
    </lineage>
</organism>
<dbReference type="Pfam" id="PF12697">
    <property type="entry name" value="Abhydrolase_6"/>
    <property type="match status" value="1"/>
</dbReference>
<dbReference type="Gene3D" id="3.40.50.1820">
    <property type="entry name" value="alpha/beta hydrolase"/>
    <property type="match status" value="2"/>
</dbReference>
<dbReference type="GO" id="GO:0016787">
    <property type="term" value="F:hydrolase activity"/>
    <property type="evidence" value="ECO:0007669"/>
    <property type="project" value="UniProtKB-KW"/>
</dbReference>
<dbReference type="RefSeq" id="WP_139100310.1">
    <property type="nucleotide sequence ID" value="NZ_VDFW01000042.1"/>
</dbReference>
<dbReference type="PANTHER" id="PTHR37017:SF11">
    <property type="entry name" value="ESTERASE_LIPASE_THIOESTERASE DOMAIN-CONTAINING PROTEIN"/>
    <property type="match status" value="1"/>
</dbReference>
<protein>
    <submittedName>
        <fullName evidence="2">Alpha/beta hydrolase</fullName>
    </submittedName>
</protein>
<keyword evidence="3" id="KW-1185">Reference proteome</keyword>
<proteinExistence type="predicted"/>
<dbReference type="EMBL" id="VDFW01000042">
    <property type="protein sequence ID" value="TNC20604.1"/>
    <property type="molecule type" value="Genomic_DNA"/>
</dbReference>
<dbReference type="InterPro" id="IPR029058">
    <property type="entry name" value="AB_hydrolase_fold"/>
</dbReference>
<evidence type="ECO:0000259" key="1">
    <source>
        <dbReference type="Pfam" id="PF12697"/>
    </source>
</evidence>
<feature type="domain" description="AB hydrolase-1" evidence="1">
    <location>
        <begin position="18"/>
        <end position="101"/>
    </location>
</feature>
<dbReference type="SUPFAM" id="SSF53474">
    <property type="entry name" value="alpha/beta-Hydrolases"/>
    <property type="match status" value="1"/>
</dbReference>
<dbReference type="InterPro" id="IPR052897">
    <property type="entry name" value="Sec-Metab_Biosynth_Hydrolase"/>
</dbReference>
<dbReference type="OrthoDB" id="9773549at2"/>
<dbReference type="Proteomes" id="UP000305546">
    <property type="component" value="Unassembled WGS sequence"/>
</dbReference>
<dbReference type="InterPro" id="IPR000073">
    <property type="entry name" value="AB_hydrolase_1"/>
</dbReference>
<sequence>MTRERAGVSRWSDSQPVVVLVHGAFHGAWCWEPLLGDLALRGVAATAVELPYTSYEDDVAAVRRAVGEASGPVVLVGHSLVGGLVCSAAAATFFSDVAPDVAGPAVSRLRPVSASSMTGVPPGEPWRTKPASYLFCTRDRALPLEAQRAFAGCLAGTTHGLDTSHSPFLTRPAEVAEIVAGWVQASRS</sequence>
<keyword evidence="2" id="KW-0378">Hydrolase</keyword>
<dbReference type="PANTHER" id="PTHR37017">
    <property type="entry name" value="AB HYDROLASE-1 DOMAIN-CONTAINING PROTEIN-RELATED"/>
    <property type="match status" value="1"/>
</dbReference>
<name>A0A5C4LS47_9PSEU</name>
<comment type="caution">
    <text evidence="2">The sequence shown here is derived from an EMBL/GenBank/DDBJ whole genome shotgun (WGS) entry which is preliminary data.</text>
</comment>
<accession>A0A5C4LS47</accession>
<evidence type="ECO:0000313" key="3">
    <source>
        <dbReference type="Proteomes" id="UP000305546"/>
    </source>
</evidence>
<dbReference type="AlphaFoldDB" id="A0A5C4LS47"/>
<reference evidence="2 3" key="1">
    <citation type="submission" date="2019-06" db="EMBL/GenBank/DDBJ databases">
        <title>Amycolatopsis alkalitolerans sp. nov., isolated from Gastrodia elata Blume.</title>
        <authorList>
            <person name="Narsing Rao M.P."/>
            <person name="Li W.J."/>
        </authorList>
    </citation>
    <scope>NUCLEOTIDE SEQUENCE [LARGE SCALE GENOMIC DNA]</scope>
    <source>
        <strain evidence="2 3">SYSUP0005</strain>
    </source>
</reference>